<dbReference type="InterPro" id="IPR035919">
    <property type="entry name" value="EAL_sf"/>
</dbReference>
<feature type="transmembrane region" description="Helical" evidence="1">
    <location>
        <begin position="137"/>
        <end position="157"/>
    </location>
</feature>
<dbReference type="PANTHER" id="PTHR33121:SF70">
    <property type="entry name" value="SIGNALING PROTEIN YKOW"/>
    <property type="match status" value="1"/>
</dbReference>
<dbReference type="SMART" id="SM00267">
    <property type="entry name" value="GGDEF"/>
    <property type="match status" value="1"/>
</dbReference>
<dbReference type="Pfam" id="PF00990">
    <property type="entry name" value="GGDEF"/>
    <property type="match status" value="1"/>
</dbReference>
<keyword evidence="1" id="KW-1133">Transmembrane helix</keyword>
<evidence type="ECO:0000313" key="4">
    <source>
        <dbReference type="EMBL" id="STZ43654.1"/>
    </source>
</evidence>
<dbReference type="EMBL" id="UGQM01000001">
    <property type="protein sequence ID" value="STZ43654.1"/>
    <property type="molecule type" value="Genomic_DNA"/>
</dbReference>
<dbReference type="PANTHER" id="PTHR33121">
    <property type="entry name" value="CYCLIC DI-GMP PHOSPHODIESTERASE PDEF"/>
    <property type="match status" value="1"/>
</dbReference>
<proteinExistence type="predicted"/>
<dbReference type="InterPro" id="IPR050706">
    <property type="entry name" value="Cyclic-di-GMP_PDE-like"/>
</dbReference>
<evidence type="ECO:0000256" key="1">
    <source>
        <dbReference type="SAM" id="Phobius"/>
    </source>
</evidence>
<feature type="transmembrane region" description="Helical" evidence="1">
    <location>
        <begin position="205"/>
        <end position="225"/>
    </location>
</feature>
<dbReference type="Gene3D" id="3.20.20.450">
    <property type="entry name" value="EAL domain"/>
    <property type="match status" value="1"/>
</dbReference>
<dbReference type="SMART" id="SM00052">
    <property type="entry name" value="EAL"/>
    <property type="match status" value="1"/>
</dbReference>
<name>A0A378SP73_9MYCO</name>
<dbReference type="CDD" id="cd01948">
    <property type="entry name" value="EAL"/>
    <property type="match status" value="1"/>
</dbReference>
<dbReference type="Pfam" id="PF00563">
    <property type="entry name" value="EAL"/>
    <property type="match status" value="1"/>
</dbReference>
<dbReference type="PROSITE" id="PS50883">
    <property type="entry name" value="EAL"/>
    <property type="match status" value="1"/>
</dbReference>
<dbReference type="Proteomes" id="UP000254291">
    <property type="component" value="Unassembled WGS sequence"/>
</dbReference>
<feature type="transmembrane region" description="Helical" evidence="1">
    <location>
        <begin position="231"/>
        <end position="252"/>
    </location>
</feature>
<feature type="transmembrane region" description="Helical" evidence="1">
    <location>
        <begin position="12"/>
        <end position="31"/>
    </location>
</feature>
<dbReference type="AlphaFoldDB" id="A0A378SP73"/>
<evidence type="ECO:0000259" key="3">
    <source>
        <dbReference type="PROSITE" id="PS50887"/>
    </source>
</evidence>
<accession>A0A378SP73</accession>
<feature type="transmembrane region" description="Helical" evidence="1">
    <location>
        <begin position="43"/>
        <end position="64"/>
    </location>
</feature>
<organism evidence="4 5">
    <name type="scientific">Mycolicibacterium gilvum</name>
    <dbReference type="NCBI Taxonomy" id="1804"/>
    <lineage>
        <taxon>Bacteria</taxon>
        <taxon>Bacillati</taxon>
        <taxon>Actinomycetota</taxon>
        <taxon>Actinomycetes</taxon>
        <taxon>Mycobacteriales</taxon>
        <taxon>Mycobacteriaceae</taxon>
        <taxon>Mycolicibacterium</taxon>
    </lineage>
</organism>
<gene>
    <name evidence="4" type="primary">cph2_3</name>
    <name evidence="4" type="ORF">NCTC10742_02884</name>
</gene>
<dbReference type="SUPFAM" id="SSF55073">
    <property type="entry name" value="Nucleotide cyclase"/>
    <property type="match status" value="1"/>
</dbReference>
<dbReference type="InterPro" id="IPR043128">
    <property type="entry name" value="Rev_trsase/Diguanyl_cyclase"/>
</dbReference>
<protein>
    <submittedName>
        <fullName evidence="4">Diguanylate cyclase/phosphodiesterase</fullName>
    </submittedName>
</protein>
<evidence type="ECO:0000259" key="2">
    <source>
        <dbReference type="PROSITE" id="PS50883"/>
    </source>
</evidence>
<dbReference type="Gene3D" id="3.30.70.270">
    <property type="match status" value="1"/>
</dbReference>
<keyword evidence="1" id="KW-0812">Transmembrane</keyword>
<feature type="domain" description="GGDEF" evidence="3">
    <location>
        <begin position="358"/>
        <end position="491"/>
    </location>
</feature>
<dbReference type="SUPFAM" id="SSF141868">
    <property type="entry name" value="EAL domain-like"/>
    <property type="match status" value="1"/>
</dbReference>
<dbReference type="PROSITE" id="PS50887">
    <property type="entry name" value="GGDEF"/>
    <property type="match status" value="1"/>
</dbReference>
<evidence type="ECO:0000313" key="5">
    <source>
        <dbReference type="Proteomes" id="UP000254291"/>
    </source>
</evidence>
<dbReference type="GO" id="GO:0071111">
    <property type="term" value="F:cyclic-guanylate-specific phosphodiesterase activity"/>
    <property type="evidence" value="ECO:0007669"/>
    <property type="project" value="InterPro"/>
</dbReference>
<dbReference type="RefSeq" id="WP_115327446.1">
    <property type="nucleotide sequence ID" value="NZ_JACKST010000149.1"/>
</dbReference>
<feature type="transmembrane region" description="Helical" evidence="1">
    <location>
        <begin position="169"/>
        <end position="193"/>
    </location>
</feature>
<feature type="transmembrane region" description="Helical" evidence="1">
    <location>
        <begin position="107"/>
        <end position="125"/>
    </location>
</feature>
<dbReference type="InterPro" id="IPR029787">
    <property type="entry name" value="Nucleotide_cyclase"/>
</dbReference>
<dbReference type="CDD" id="cd01949">
    <property type="entry name" value="GGDEF"/>
    <property type="match status" value="1"/>
</dbReference>
<feature type="transmembrane region" description="Helical" evidence="1">
    <location>
        <begin position="264"/>
        <end position="285"/>
    </location>
</feature>
<feature type="transmembrane region" description="Helical" evidence="1">
    <location>
        <begin position="71"/>
        <end position="95"/>
    </location>
</feature>
<dbReference type="InterPro" id="IPR001633">
    <property type="entry name" value="EAL_dom"/>
</dbReference>
<feature type="domain" description="EAL" evidence="2">
    <location>
        <begin position="526"/>
        <end position="779"/>
    </location>
</feature>
<dbReference type="NCBIfam" id="TIGR00254">
    <property type="entry name" value="GGDEF"/>
    <property type="match status" value="1"/>
</dbReference>
<keyword evidence="1" id="KW-0472">Membrane</keyword>
<dbReference type="InterPro" id="IPR000160">
    <property type="entry name" value="GGDEF_dom"/>
</dbReference>
<reference evidence="4 5" key="1">
    <citation type="submission" date="2018-06" db="EMBL/GenBank/DDBJ databases">
        <authorList>
            <consortium name="Pathogen Informatics"/>
            <person name="Doyle S."/>
        </authorList>
    </citation>
    <scope>NUCLEOTIDE SEQUENCE [LARGE SCALE GENOMIC DNA]</scope>
    <source>
        <strain evidence="4 5">NCTC10742</strain>
    </source>
</reference>
<sequence>MGSGRWRLVTRLPIALPAAACIGLAVLLAVDRGGSAVPLIDDITILGLSTYATVCAVLAALSAAGRMRTAWAIMAAALGSWAVADLIWLLCDYVLHIEPFPSPADLFYLAFSVLAVPGLLAMAPFDALARRQAKIRITLDGITVALCVFLLAWLLALNTVYETYRDDTLTLALALLYPAADIVILAVSVAVLARVDTRQRATLGLLVVAFAVMAVTDSTFAYGVAEDSYTTGSIIDVGWAVSSAMIGMAALVSRRTPPPRPATLSVPSGTALWAPYLPLLVAGIVVPPLVTTGLERYVAPAIVITVCLRQFFAAWENRQWLKAAAERSLRDPLTGLANGTLFHDRLRHAMMLHARGDRSVMVVSLDLDDFAFVNDNLGHPAADRLLVHAGRRIAACVQPGDTVGRVAGDEFALLLEGDVHDSQRVLQRVVATFDEPFDVDGEPVTIRCSVGVAVAFADEPEVTPETMLKRADIAVRVAKRSHFPRVRFFEDDIEDDFEDDMATIDSDAAQGGDRSTDRVALTGAAKVRLLSELRRAVDQGDLELAYQPKVDLVSGQVVGVEALLRWPHPELGLLYPGTFMPLVREHKLIRPVTDLVIDKVLDDAARWVGTGAPIPVAVNLFAPSLIDARLPATLRAALERRGLPADLLTVEITEDLVINDLERVTAVLGQLRDHGIRVSIDDFGSGYSALSYLRDLLIDEIKLDRSFIAAVTTDPRAAVVVRAIIELTHGLGMTVVAEGIEEAATANWLRDSGCDIGQGFYFGKPVDPADVPSLGRLAVGPS</sequence>